<proteinExistence type="predicted"/>
<sequence length="64" mass="7319">MRGYNVWRPLFMILIALFTNGLVTNLCMVFGMSRTAAGNVGFVAMMIAAVIVYLRYTKNQRKRK</sequence>
<protein>
    <submittedName>
        <fullName evidence="2">Uncharacterized protein</fullName>
    </submittedName>
</protein>
<keyword evidence="1" id="KW-0812">Transmembrane</keyword>
<keyword evidence="1" id="KW-0472">Membrane</keyword>
<dbReference type="EMBL" id="JBHTLM010000002">
    <property type="protein sequence ID" value="MFD1175378.1"/>
    <property type="molecule type" value="Genomic_DNA"/>
</dbReference>
<evidence type="ECO:0000313" key="2">
    <source>
        <dbReference type="EMBL" id="MFD1175378.1"/>
    </source>
</evidence>
<keyword evidence="1" id="KW-1133">Transmembrane helix</keyword>
<evidence type="ECO:0000313" key="3">
    <source>
        <dbReference type="Proteomes" id="UP001597262"/>
    </source>
</evidence>
<accession>A0ABW3RSC1</accession>
<dbReference type="Proteomes" id="UP001597262">
    <property type="component" value="Unassembled WGS sequence"/>
</dbReference>
<keyword evidence="3" id="KW-1185">Reference proteome</keyword>
<feature type="transmembrane region" description="Helical" evidence="1">
    <location>
        <begin position="12"/>
        <end position="31"/>
    </location>
</feature>
<evidence type="ECO:0000256" key="1">
    <source>
        <dbReference type="SAM" id="Phobius"/>
    </source>
</evidence>
<feature type="transmembrane region" description="Helical" evidence="1">
    <location>
        <begin position="37"/>
        <end position="56"/>
    </location>
</feature>
<comment type="caution">
    <text evidence="2">The sequence shown here is derived from an EMBL/GenBank/DDBJ whole genome shotgun (WGS) entry which is preliminary data.</text>
</comment>
<reference evidence="3" key="1">
    <citation type="journal article" date="2019" name="Int. J. Syst. Evol. Microbiol.">
        <title>The Global Catalogue of Microorganisms (GCM) 10K type strain sequencing project: providing services to taxonomists for standard genome sequencing and annotation.</title>
        <authorList>
            <consortium name="The Broad Institute Genomics Platform"/>
            <consortium name="The Broad Institute Genome Sequencing Center for Infectious Disease"/>
            <person name="Wu L."/>
            <person name="Ma J."/>
        </authorList>
    </citation>
    <scope>NUCLEOTIDE SEQUENCE [LARGE SCALE GENOMIC DNA]</scope>
    <source>
        <strain evidence="3">CCUG 59189</strain>
    </source>
</reference>
<gene>
    <name evidence="2" type="ORF">ACFQ3W_03570</name>
</gene>
<organism evidence="2 3">
    <name type="scientific">Paenibacillus puldeungensis</name>
    <dbReference type="NCBI Taxonomy" id="696536"/>
    <lineage>
        <taxon>Bacteria</taxon>
        <taxon>Bacillati</taxon>
        <taxon>Bacillota</taxon>
        <taxon>Bacilli</taxon>
        <taxon>Bacillales</taxon>
        <taxon>Paenibacillaceae</taxon>
        <taxon>Paenibacillus</taxon>
    </lineage>
</organism>
<name>A0ABW3RSC1_9BACL</name>
<dbReference type="RefSeq" id="WP_379316681.1">
    <property type="nucleotide sequence ID" value="NZ_JBHTLM010000002.1"/>
</dbReference>